<dbReference type="CDD" id="cd00077">
    <property type="entry name" value="HDc"/>
    <property type="match status" value="1"/>
</dbReference>
<dbReference type="Proteomes" id="UP000596092">
    <property type="component" value="Chromosome"/>
</dbReference>
<dbReference type="GO" id="GO:0016787">
    <property type="term" value="F:hydrolase activity"/>
    <property type="evidence" value="ECO:0007669"/>
    <property type="project" value="UniProtKB-KW"/>
</dbReference>
<dbReference type="InterPro" id="IPR012676">
    <property type="entry name" value="TGS-like"/>
</dbReference>
<dbReference type="KEGG" id="dog:HP555_00640"/>
<dbReference type="SUPFAM" id="SSF109604">
    <property type="entry name" value="HD-domain/PDEase-like"/>
    <property type="match status" value="1"/>
</dbReference>
<gene>
    <name evidence="4" type="ORF">HP555_00640</name>
</gene>
<dbReference type="AlphaFoldDB" id="A0A7T5VAU3"/>
<dbReference type="EMBL" id="CP054140">
    <property type="protein sequence ID" value="QQG64471.1"/>
    <property type="molecule type" value="Genomic_DNA"/>
</dbReference>
<dbReference type="PANTHER" id="PTHR21262">
    <property type="entry name" value="GUANOSINE-3',5'-BIS DIPHOSPHATE 3'-PYROPHOSPHOHYDROLASE"/>
    <property type="match status" value="1"/>
</dbReference>
<evidence type="ECO:0000256" key="1">
    <source>
        <dbReference type="ARBA" id="ARBA00007476"/>
    </source>
</evidence>
<dbReference type="SMART" id="SM00471">
    <property type="entry name" value="HDc"/>
    <property type="match status" value="1"/>
</dbReference>
<organism evidence="4 5">
    <name type="scientific">Desulfobulbus oligotrophicus</name>
    <dbReference type="NCBI Taxonomy" id="1909699"/>
    <lineage>
        <taxon>Bacteria</taxon>
        <taxon>Pseudomonadati</taxon>
        <taxon>Thermodesulfobacteriota</taxon>
        <taxon>Desulfobulbia</taxon>
        <taxon>Desulfobulbales</taxon>
        <taxon>Desulfobulbaceae</taxon>
        <taxon>Desulfobulbus</taxon>
    </lineage>
</organism>
<dbReference type="SMART" id="SM00954">
    <property type="entry name" value="RelA_SpoT"/>
    <property type="match status" value="1"/>
</dbReference>
<dbReference type="Pfam" id="PF13328">
    <property type="entry name" value="HD_4"/>
    <property type="match status" value="1"/>
</dbReference>
<dbReference type="Gene3D" id="3.30.460.10">
    <property type="entry name" value="Beta Polymerase, domain 2"/>
    <property type="match status" value="1"/>
</dbReference>
<dbReference type="FunFam" id="3.10.20.30:FF:000002">
    <property type="entry name" value="GTP pyrophosphokinase (RelA/SpoT)"/>
    <property type="match status" value="1"/>
</dbReference>
<dbReference type="InterPro" id="IPR012675">
    <property type="entry name" value="Beta-grasp_dom_sf"/>
</dbReference>
<dbReference type="RefSeq" id="WP_199263305.1">
    <property type="nucleotide sequence ID" value="NZ_CP054140.1"/>
</dbReference>
<name>A0A7T5VAU3_9BACT</name>
<dbReference type="PANTHER" id="PTHR21262:SF31">
    <property type="entry name" value="GTP PYROPHOSPHOKINASE"/>
    <property type="match status" value="1"/>
</dbReference>
<evidence type="ECO:0000259" key="2">
    <source>
        <dbReference type="SMART" id="SM00471"/>
    </source>
</evidence>
<dbReference type="Gene3D" id="3.10.20.30">
    <property type="match status" value="1"/>
</dbReference>
<accession>A0A7T5VAU3</accession>
<sequence>MQYVKFDLKAYRQTMYPFIGDRPEAKVFWDALDFAVDAHGEQWRRSGDPYIMHPCSVARILAEELDIRNPEILAAALLHDTLEDVEEVTSELIRQKFGANVEAIVEGCTKVTHYSGDRQSFKKLVHRKIFSGAAAKLEVMIVKLADRLHNLRTLSSMPRHKRQKIADETLDIYAPLANILGLFGIKRELYNLALAFKFPRQGNRLQLHINSLRDNPESLQIVANVQAAIDRQGVQGKVSLRTKGLWAYYDIRNRILIKEIESPQEMLILMETRLGCYQALGILNQLYPPTPRTIRDFIASPKPTGYQGLHARPNIAGRTYLFKIRTEEMARRAQRGMVRDWGKDNKASSKFFQEIQEMFDILGSDDSVSYRDMIAASGRKEIYTYTPQGDLICLPVNSIVLDFAFRVHTAIGHSCIGAMIGQKRVGLDYQLRDGQVIKIIRQEEQVYFDPALQKLCQTPKARAELSKTFRVRRVTVSRQIGISLLSQELRRYGVPFEVVEKEEMADVLTYFDIESMDDLFLTLGEGRVRLRELIYEIRNGLYAGRPTLYQPTGAFNRVDLATLDPVVIKFSACCKPGPLDKGVIALLSPRGLSLHRKDCIQLQKIHFQREDAVEIRWKLKGTRIIKNQRIIVMRATRNRLLMMLSVAPEEMKIVDVLHLGRRANLEGDWEIHFQVADLYGLKKVDRHFSRSGLRYEFEFEQ</sequence>
<keyword evidence="5" id="KW-1185">Reference proteome</keyword>
<evidence type="ECO:0000313" key="5">
    <source>
        <dbReference type="Proteomes" id="UP000596092"/>
    </source>
</evidence>
<reference evidence="4 5" key="1">
    <citation type="submission" date="2020-05" db="EMBL/GenBank/DDBJ databases">
        <title>Complete genome of Desulfobulbus oligotrophicus.</title>
        <authorList>
            <person name="Podar M."/>
        </authorList>
    </citation>
    <scope>NUCLEOTIDE SEQUENCE [LARGE SCALE GENOMIC DNA]</scope>
    <source>
        <strain evidence="4 5">Prop6</strain>
    </source>
</reference>
<keyword evidence="4" id="KW-0378">Hydrolase</keyword>
<feature type="domain" description="HD/PDEase" evidence="2">
    <location>
        <begin position="46"/>
        <end position="160"/>
    </location>
</feature>
<dbReference type="Gene3D" id="1.10.3210.10">
    <property type="entry name" value="Hypothetical protein af1432"/>
    <property type="match status" value="1"/>
</dbReference>
<proteinExistence type="inferred from homology"/>
<dbReference type="SUPFAM" id="SSF81301">
    <property type="entry name" value="Nucleotidyltransferase"/>
    <property type="match status" value="1"/>
</dbReference>
<dbReference type="InterPro" id="IPR003607">
    <property type="entry name" value="HD/PDEase_dom"/>
</dbReference>
<dbReference type="InterPro" id="IPR043519">
    <property type="entry name" value="NT_sf"/>
</dbReference>
<dbReference type="SUPFAM" id="SSF81271">
    <property type="entry name" value="TGS-like"/>
    <property type="match status" value="1"/>
</dbReference>
<dbReference type="InterPro" id="IPR007685">
    <property type="entry name" value="RelA_SpoT"/>
</dbReference>
<evidence type="ECO:0000313" key="4">
    <source>
        <dbReference type="EMBL" id="QQG64471.1"/>
    </source>
</evidence>
<comment type="similarity">
    <text evidence="1">Belongs to the RelA/SpoT family.</text>
</comment>
<dbReference type="Pfam" id="PF04607">
    <property type="entry name" value="RelA_SpoT"/>
    <property type="match status" value="1"/>
</dbReference>
<dbReference type="InterPro" id="IPR004095">
    <property type="entry name" value="TGS"/>
</dbReference>
<dbReference type="GO" id="GO:0015969">
    <property type="term" value="P:guanosine tetraphosphate metabolic process"/>
    <property type="evidence" value="ECO:0007669"/>
    <property type="project" value="InterPro"/>
</dbReference>
<dbReference type="GO" id="GO:0005886">
    <property type="term" value="C:plasma membrane"/>
    <property type="evidence" value="ECO:0007669"/>
    <property type="project" value="TreeGrafter"/>
</dbReference>
<protein>
    <submittedName>
        <fullName evidence="4">Bifunctional (P)ppGpp synthetase/guanosine-3',5'-bis(Diphosphate) 3'-pyrophosphohydrolase</fullName>
    </submittedName>
</protein>
<dbReference type="Pfam" id="PF02824">
    <property type="entry name" value="TGS"/>
    <property type="match status" value="1"/>
</dbReference>
<evidence type="ECO:0000259" key="3">
    <source>
        <dbReference type="SMART" id="SM00954"/>
    </source>
</evidence>
<feature type="domain" description="RelA/SpoT" evidence="3">
    <location>
        <begin position="240"/>
        <end position="347"/>
    </location>
</feature>